<sequence>MGCITSLISAEVESFHSKQTEHFELGHFSRSDRQGWRQPMFYGTQVRGLPSGDVSIKVERRSSHLLQIFVTKVSKELAVSSCWGHKRLMYFAAVESRADLLTHIFWKIYVHLGFGINRHPQFHERRIGDTVEASLQ</sequence>
<dbReference type="Proteomes" id="UP000006727">
    <property type="component" value="Chromosome 17"/>
</dbReference>
<dbReference type="InParanoid" id="A0A2K1J316"/>
<organism evidence="1">
    <name type="scientific">Physcomitrium patens</name>
    <name type="common">Spreading-leaved earth moss</name>
    <name type="synonym">Physcomitrella patens</name>
    <dbReference type="NCBI Taxonomy" id="3218"/>
    <lineage>
        <taxon>Eukaryota</taxon>
        <taxon>Viridiplantae</taxon>
        <taxon>Streptophyta</taxon>
        <taxon>Embryophyta</taxon>
        <taxon>Bryophyta</taxon>
        <taxon>Bryophytina</taxon>
        <taxon>Bryopsida</taxon>
        <taxon>Funariidae</taxon>
        <taxon>Funariales</taxon>
        <taxon>Funariaceae</taxon>
        <taxon>Physcomitrium</taxon>
    </lineage>
</organism>
<evidence type="ECO:0000313" key="2">
    <source>
        <dbReference type="EnsemblPlants" id="Pp3c17_7360V3.1"/>
    </source>
</evidence>
<reference evidence="1 3" key="2">
    <citation type="journal article" date="2018" name="Plant J.">
        <title>The Physcomitrella patens chromosome-scale assembly reveals moss genome structure and evolution.</title>
        <authorList>
            <person name="Lang D."/>
            <person name="Ullrich K.K."/>
            <person name="Murat F."/>
            <person name="Fuchs J."/>
            <person name="Jenkins J."/>
            <person name="Haas F.B."/>
            <person name="Piednoel M."/>
            <person name="Gundlach H."/>
            <person name="Van Bel M."/>
            <person name="Meyberg R."/>
            <person name="Vives C."/>
            <person name="Morata J."/>
            <person name="Symeonidi A."/>
            <person name="Hiss M."/>
            <person name="Muchero W."/>
            <person name="Kamisugi Y."/>
            <person name="Saleh O."/>
            <person name="Blanc G."/>
            <person name="Decker E.L."/>
            <person name="van Gessel N."/>
            <person name="Grimwood J."/>
            <person name="Hayes R.D."/>
            <person name="Graham S.W."/>
            <person name="Gunter L.E."/>
            <person name="McDaniel S.F."/>
            <person name="Hoernstein S.N.W."/>
            <person name="Larsson A."/>
            <person name="Li F.W."/>
            <person name="Perroud P.F."/>
            <person name="Phillips J."/>
            <person name="Ranjan P."/>
            <person name="Rokshar D.S."/>
            <person name="Rothfels C.J."/>
            <person name="Schneider L."/>
            <person name="Shu S."/>
            <person name="Stevenson D.W."/>
            <person name="Thummler F."/>
            <person name="Tillich M."/>
            <person name="Villarreal Aguilar J.C."/>
            <person name="Widiez T."/>
            <person name="Wong G.K."/>
            <person name="Wymore A."/>
            <person name="Zhang Y."/>
            <person name="Zimmer A.D."/>
            <person name="Quatrano R.S."/>
            <person name="Mayer K.F.X."/>
            <person name="Goodstein D."/>
            <person name="Casacuberta J.M."/>
            <person name="Vandepoele K."/>
            <person name="Reski R."/>
            <person name="Cuming A.C."/>
            <person name="Tuskan G.A."/>
            <person name="Maumus F."/>
            <person name="Salse J."/>
            <person name="Schmutz J."/>
            <person name="Rensing S.A."/>
        </authorList>
    </citation>
    <scope>NUCLEOTIDE SEQUENCE [LARGE SCALE GENOMIC DNA]</scope>
    <source>
        <strain evidence="2 3">cv. Gransden 2004</strain>
    </source>
</reference>
<name>A0A2K1J316_PHYPA</name>
<evidence type="ECO:0000313" key="3">
    <source>
        <dbReference type="Proteomes" id="UP000006727"/>
    </source>
</evidence>
<dbReference type="EMBL" id="ABEU02000017">
    <property type="protein sequence ID" value="PNR35916.1"/>
    <property type="molecule type" value="Genomic_DNA"/>
</dbReference>
<accession>A0A2K1J316</accession>
<evidence type="ECO:0000313" key="1">
    <source>
        <dbReference type="EMBL" id="PNR35916.1"/>
    </source>
</evidence>
<reference evidence="2" key="3">
    <citation type="submission" date="2020-12" db="UniProtKB">
        <authorList>
            <consortium name="EnsemblPlants"/>
        </authorList>
    </citation>
    <scope>IDENTIFICATION</scope>
</reference>
<keyword evidence="3" id="KW-1185">Reference proteome</keyword>
<dbReference type="Gramene" id="Pp3c17_7360V3.1">
    <property type="protein sequence ID" value="Pp3c17_7360V3.1"/>
    <property type="gene ID" value="Pp3c17_7360"/>
</dbReference>
<dbReference type="AlphaFoldDB" id="A0A2K1J316"/>
<gene>
    <name evidence="1" type="ORF">PHYPA_021766</name>
</gene>
<protein>
    <submittedName>
        <fullName evidence="1 2">Uncharacterized protein</fullName>
    </submittedName>
</protein>
<reference evidence="1 3" key="1">
    <citation type="journal article" date="2008" name="Science">
        <title>The Physcomitrella genome reveals evolutionary insights into the conquest of land by plants.</title>
        <authorList>
            <person name="Rensing S."/>
            <person name="Lang D."/>
            <person name="Zimmer A."/>
            <person name="Terry A."/>
            <person name="Salamov A."/>
            <person name="Shapiro H."/>
            <person name="Nishiyama T."/>
            <person name="Perroud P.-F."/>
            <person name="Lindquist E."/>
            <person name="Kamisugi Y."/>
            <person name="Tanahashi T."/>
            <person name="Sakakibara K."/>
            <person name="Fujita T."/>
            <person name="Oishi K."/>
            <person name="Shin-I T."/>
            <person name="Kuroki Y."/>
            <person name="Toyoda A."/>
            <person name="Suzuki Y."/>
            <person name="Hashimoto A."/>
            <person name="Yamaguchi K."/>
            <person name="Sugano A."/>
            <person name="Kohara Y."/>
            <person name="Fujiyama A."/>
            <person name="Anterola A."/>
            <person name="Aoki S."/>
            <person name="Ashton N."/>
            <person name="Barbazuk W.B."/>
            <person name="Barker E."/>
            <person name="Bennetzen J."/>
            <person name="Bezanilla M."/>
            <person name="Blankenship R."/>
            <person name="Cho S.H."/>
            <person name="Dutcher S."/>
            <person name="Estelle M."/>
            <person name="Fawcett J.A."/>
            <person name="Gundlach H."/>
            <person name="Hanada K."/>
            <person name="Heyl A."/>
            <person name="Hicks K.A."/>
            <person name="Hugh J."/>
            <person name="Lohr M."/>
            <person name="Mayer K."/>
            <person name="Melkozernov A."/>
            <person name="Murata T."/>
            <person name="Nelson D."/>
            <person name="Pils B."/>
            <person name="Prigge M."/>
            <person name="Reiss B."/>
            <person name="Renner T."/>
            <person name="Rombauts S."/>
            <person name="Rushton P."/>
            <person name="Sanderfoot A."/>
            <person name="Schween G."/>
            <person name="Shiu S.-H."/>
            <person name="Stueber K."/>
            <person name="Theodoulou F.L."/>
            <person name="Tu H."/>
            <person name="Van de Peer Y."/>
            <person name="Verrier P.J."/>
            <person name="Waters E."/>
            <person name="Wood A."/>
            <person name="Yang L."/>
            <person name="Cove D."/>
            <person name="Cuming A."/>
            <person name="Hasebe M."/>
            <person name="Lucas S."/>
            <person name="Mishler D.B."/>
            <person name="Reski R."/>
            <person name="Grigoriev I."/>
            <person name="Quatrano R.S."/>
            <person name="Boore J.L."/>
        </authorList>
    </citation>
    <scope>NUCLEOTIDE SEQUENCE [LARGE SCALE GENOMIC DNA]</scope>
    <source>
        <strain evidence="2 3">cv. Gransden 2004</strain>
    </source>
</reference>
<dbReference type="EnsemblPlants" id="Pp3c17_7360V3.1">
    <property type="protein sequence ID" value="Pp3c17_7360V3.1"/>
    <property type="gene ID" value="Pp3c17_7360"/>
</dbReference>
<proteinExistence type="predicted"/>